<proteinExistence type="predicted"/>
<keyword evidence="2" id="KW-1185">Reference proteome</keyword>
<comment type="caution">
    <text evidence="1">The sequence shown here is derived from an EMBL/GenBank/DDBJ whole genome shotgun (WGS) entry which is preliminary data.</text>
</comment>
<evidence type="ECO:0000313" key="1">
    <source>
        <dbReference type="EMBL" id="OXM50243.1"/>
    </source>
</evidence>
<gene>
    <name evidence="1" type="ORF">CFP71_27810</name>
</gene>
<dbReference type="Proteomes" id="UP000215223">
    <property type="component" value="Unassembled WGS sequence"/>
</dbReference>
<reference evidence="1 2" key="1">
    <citation type="submission" date="2017-07" db="EMBL/GenBank/DDBJ databases">
        <title>Amycolatopsis thailandensis Genome sequencing and assembly.</title>
        <authorList>
            <person name="Kaur N."/>
            <person name="Mayilraj S."/>
        </authorList>
    </citation>
    <scope>NUCLEOTIDE SEQUENCE [LARGE SCALE GENOMIC DNA]</scope>
    <source>
        <strain evidence="1 2">JCM 16380</strain>
    </source>
</reference>
<name>A0A229RU81_9PSEU</name>
<sequence>MSELPEHDGLSDEHRPTVATTWSLSVKQADRPELEGIARTLLDVASIYPRSSRRPVVEMT</sequence>
<dbReference type="AlphaFoldDB" id="A0A229RU81"/>
<protein>
    <submittedName>
        <fullName evidence="1">Uncharacterized protein</fullName>
    </submittedName>
</protein>
<evidence type="ECO:0000313" key="2">
    <source>
        <dbReference type="Proteomes" id="UP000215223"/>
    </source>
</evidence>
<organism evidence="1 2">
    <name type="scientific">Amycolatopsis thailandensis</name>
    <dbReference type="NCBI Taxonomy" id="589330"/>
    <lineage>
        <taxon>Bacteria</taxon>
        <taxon>Bacillati</taxon>
        <taxon>Actinomycetota</taxon>
        <taxon>Actinomycetes</taxon>
        <taxon>Pseudonocardiales</taxon>
        <taxon>Pseudonocardiaceae</taxon>
        <taxon>Amycolatopsis</taxon>
    </lineage>
</organism>
<dbReference type="EMBL" id="NMQT01000102">
    <property type="protein sequence ID" value="OXM50243.1"/>
    <property type="molecule type" value="Genomic_DNA"/>
</dbReference>
<accession>A0A229RU81</accession>